<dbReference type="EMBL" id="CACVAS010000160">
    <property type="protein sequence ID" value="CAA6827725.1"/>
    <property type="molecule type" value="Genomic_DNA"/>
</dbReference>
<name>A0A6S6TZ27_9BACT</name>
<sequence>MAPNTIDKEFSFVLEDNESESTESLITKINNQKSTIFTKNYLSSLSRKDAGRLIDEGMYERYDEFDKRLSSFILTIQQTLDSGNSLTSRDKLKLVEYEEKLQILNRIKNITEDLMVIHNSSKENNTQVYNDSKDHEALGNRNIAFGHHENLTYKDIVILNPNQFVSISGGGNHPKEAIANTNKIKLNSISDEEVEKIKQAKSIAKKYRDILILVPGSTEGNDQFREGEQQQRTNNENGSITERGMQDAERRAFRYFDKNLKTGVKNELLKNSTDQLSKEEETEIQIQLKKAIQENDRIPVEHKDDRFNTTLPKELSNALKEKKEELASLEINNELSKVEGNVHLYSQMTPCEFCAGVKTTLGTTFSSLKITIKSGVKYKL</sequence>
<feature type="coiled-coil region" evidence="1">
    <location>
        <begin position="312"/>
        <end position="339"/>
    </location>
</feature>
<proteinExistence type="predicted"/>
<evidence type="ECO:0000256" key="1">
    <source>
        <dbReference type="SAM" id="Coils"/>
    </source>
</evidence>
<organism evidence="3">
    <name type="scientific">uncultured Sulfurovum sp</name>
    <dbReference type="NCBI Taxonomy" id="269237"/>
    <lineage>
        <taxon>Bacteria</taxon>
        <taxon>Pseudomonadati</taxon>
        <taxon>Campylobacterota</taxon>
        <taxon>Epsilonproteobacteria</taxon>
        <taxon>Campylobacterales</taxon>
        <taxon>Sulfurovaceae</taxon>
        <taxon>Sulfurovum</taxon>
        <taxon>environmental samples</taxon>
    </lineage>
</organism>
<protein>
    <submittedName>
        <fullName evidence="3">Uncharacterized protein</fullName>
    </submittedName>
</protein>
<evidence type="ECO:0000313" key="3">
    <source>
        <dbReference type="EMBL" id="CAA6827725.1"/>
    </source>
</evidence>
<evidence type="ECO:0000256" key="2">
    <source>
        <dbReference type="SAM" id="MobiDB-lite"/>
    </source>
</evidence>
<feature type="compositionally biased region" description="Polar residues" evidence="2">
    <location>
        <begin position="230"/>
        <end position="239"/>
    </location>
</feature>
<accession>A0A6S6TZ27</accession>
<keyword evidence="1" id="KW-0175">Coiled coil</keyword>
<reference evidence="3" key="1">
    <citation type="submission" date="2020-01" db="EMBL/GenBank/DDBJ databases">
        <authorList>
            <person name="Meier V. D."/>
            <person name="Meier V D."/>
        </authorList>
    </citation>
    <scope>NUCLEOTIDE SEQUENCE</scope>
    <source>
        <strain evidence="3">HLG_WM_MAG_01</strain>
    </source>
</reference>
<feature type="region of interest" description="Disordered" evidence="2">
    <location>
        <begin position="218"/>
        <end position="239"/>
    </location>
</feature>
<gene>
    <name evidence="3" type="ORF">HELGO_WM65175</name>
</gene>
<dbReference type="AlphaFoldDB" id="A0A6S6TZ27"/>